<dbReference type="PANTHER" id="PTHR42912">
    <property type="entry name" value="METHYLTRANSFERASE"/>
    <property type="match status" value="1"/>
</dbReference>
<dbReference type="CDD" id="cd02440">
    <property type="entry name" value="AdoMet_MTases"/>
    <property type="match status" value="1"/>
</dbReference>
<dbReference type="EC" id="2.1.1.-" evidence="2"/>
<dbReference type="Proteomes" id="UP001595377">
    <property type="component" value="Unassembled WGS sequence"/>
</dbReference>
<name>A0ABV7DF79_9HYPH</name>
<dbReference type="PANTHER" id="PTHR42912:SF80">
    <property type="entry name" value="METHYLTRANSFERASE DOMAIN-CONTAINING PROTEIN"/>
    <property type="match status" value="1"/>
</dbReference>
<dbReference type="InterPro" id="IPR050508">
    <property type="entry name" value="Methyltransf_Superfamily"/>
</dbReference>
<evidence type="ECO:0000259" key="1">
    <source>
        <dbReference type="Pfam" id="PF08241"/>
    </source>
</evidence>
<dbReference type="RefSeq" id="WP_257313349.1">
    <property type="nucleotide sequence ID" value="NZ_JANFDG010000004.1"/>
</dbReference>
<dbReference type="EMBL" id="JBHRSP010000017">
    <property type="protein sequence ID" value="MFC3073574.1"/>
    <property type="molecule type" value="Genomic_DNA"/>
</dbReference>
<sequence>MLGTHANSHLKEDIRDYWSRRSETFDLAFGHRIPDGPEFDAWAAAIRERLGPAPRRVLELACGTGEVTRLLLSLGHEVTALDFSEAMLAVARRKHAGARGLRFLLADAENPMEPDESYDAIVCRHLVWTLTAPERAFSEWYRLLKPGGTLLFFDGDWAAPTRLGRLASRAIAAIDRIVGADPHYDGAMSDRHAGIMQRLPFGDGLTAGRVLPLLEAAGFRDMAVGSHAPIAAAQRRTADLRNRLRTLLYRRFILVASRPPAPAAPS</sequence>
<accession>A0ABV7DF79</accession>
<keyword evidence="2" id="KW-0808">Transferase</keyword>
<dbReference type="Gene3D" id="3.40.50.150">
    <property type="entry name" value="Vaccinia Virus protein VP39"/>
    <property type="match status" value="1"/>
</dbReference>
<dbReference type="GO" id="GO:0008168">
    <property type="term" value="F:methyltransferase activity"/>
    <property type="evidence" value="ECO:0007669"/>
    <property type="project" value="UniProtKB-KW"/>
</dbReference>
<dbReference type="Pfam" id="PF08241">
    <property type="entry name" value="Methyltransf_11"/>
    <property type="match status" value="1"/>
</dbReference>
<gene>
    <name evidence="2" type="ORF">ACFOHH_10695</name>
</gene>
<organism evidence="2 3">
    <name type="scientific">Shinella pollutisoli</name>
    <dbReference type="NCBI Taxonomy" id="2250594"/>
    <lineage>
        <taxon>Bacteria</taxon>
        <taxon>Pseudomonadati</taxon>
        <taxon>Pseudomonadota</taxon>
        <taxon>Alphaproteobacteria</taxon>
        <taxon>Hyphomicrobiales</taxon>
        <taxon>Rhizobiaceae</taxon>
        <taxon>Shinella</taxon>
    </lineage>
</organism>
<dbReference type="SUPFAM" id="SSF53335">
    <property type="entry name" value="S-adenosyl-L-methionine-dependent methyltransferases"/>
    <property type="match status" value="1"/>
</dbReference>
<evidence type="ECO:0000313" key="3">
    <source>
        <dbReference type="Proteomes" id="UP001595377"/>
    </source>
</evidence>
<comment type="caution">
    <text evidence="2">The sequence shown here is derived from an EMBL/GenBank/DDBJ whole genome shotgun (WGS) entry which is preliminary data.</text>
</comment>
<dbReference type="InterPro" id="IPR013216">
    <property type="entry name" value="Methyltransf_11"/>
</dbReference>
<protein>
    <submittedName>
        <fullName evidence="2">Class I SAM-dependent methyltransferase</fullName>
        <ecNumber evidence="2">2.1.1.-</ecNumber>
    </submittedName>
</protein>
<evidence type="ECO:0000313" key="2">
    <source>
        <dbReference type="EMBL" id="MFC3073574.1"/>
    </source>
</evidence>
<keyword evidence="3" id="KW-1185">Reference proteome</keyword>
<feature type="domain" description="Methyltransferase type 11" evidence="1">
    <location>
        <begin position="58"/>
        <end position="152"/>
    </location>
</feature>
<keyword evidence="2" id="KW-0489">Methyltransferase</keyword>
<proteinExistence type="predicted"/>
<reference evidence="3" key="1">
    <citation type="journal article" date="2019" name="Int. J. Syst. Evol. Microbiol.">
        <title>The Global Catalogue of Microorganisms (GCM) 10K type strain sequencing project: providing services to taxonomists for standard genome sequencing and annotation.</title>
        <authorList>
            <consortium name="The Broad Institute Genomics Platform"/>
            <consortium name="The Broad Institute Genome Sequencing Center for Infectious Disease"/>
            <person name="Wu L."/>
            <person name="Ma J."/>
        </authorList>
    </citation>
    <scope>NUCLEOTIDE SEQUENCE [LARGE SCALE GENOMIC DNA]</scope>
    <source>
        <strain evidence="3">KCTC 52677</strain>
    </source>
</reference>
<dbReference type="InterPro" id="IPR029063">
    <property type="entry name" value="SAM-dependent_MTases_sf"/>
</dbReference>
<dbReference type="GO" id="GO:0032259">
    <property type="term" value="P:methylation"/>
    <property type="evidence" value="ECO:0007669"/>
    <property type="project" value="UniProtKB-KW"/>
</dbReference>